<keyword evidence="4 8" id="KW-0808">Transferase</keyword>
<dbReference type="OMA" id="FGHAPRR"/>
<evidence type="ECO:0000256" key="4">
    <source>
        <dbReference type="ARBA" id="ARBA00022679"/>
    </source>
</evidence>
<feature type="transmembrane region" description="Helical" evidence="8">
    <location>
        <begin position="7"/>
        <end position="28"/>
    </location>
</feature>
<comment type="subcellular location">
    <subcellularLocation>
        <location evidence="1">Membrane</location>
        <topology evidence="1">Single-pass membrane protein</topology>
    </subcellularLocation>
</comment>
<feature type="compositionally biased region" description="Low complexity" evidence="9">
    <location>
        <begin position="248"/>
        <end position="265"/>
    </location>
</feature>
<keyword evidence="6 8" id="KW-1133">Transmembrane helix</keyword>
<keyword evidence="10" id="KW-1185">Reference proteome</keyword>
<dbReference type="InterPro" id="IPR008166">
    <property type="entry name" value="Glyco_transf_92"/>
</dbReference>
<reference evidence="11" key="1">
    <citation type="submission" date="2025-08" db="UniProtKB">
        <authorList>
            <consortium name="RefSeq"/>
        </authorList>
    </citation>
    <scope>IDENTIFICATION</scope>
    <source>
        <strain evidence="11">14028-0561.14</strain>
        <tissue evidence="11">Whole fly</tissue>
    </source>
</reference>
<dbReference type="Pfam" id="PF01697">
    <property type="entry name" value="Glyco_transf_92"/>
    <property type="match status" value="1"/>
</dbReference>
<dbReference type="PANTHER" id="PTHR21461">
    <property type="entry name" value="GLYCOSYLTRANSFERASE FAMILY 92 PROTEIN"/>
    <property type="match status" value="1"/>
</dbReference>
<dbReference type="EC" id="2.4.1.-" evidence="8"/>
<gene>
    <name evidence="11" type="primary">LOC108080049</name>
</gene>
<evidence type="ECO:0000256" key="5">
    <source>
        <dbReference type="ARBA" id="ARBA00022692"/>
    </source>
</evidence>
<name>A0A6P4INS8_DROKI</name>
<evidence type="ECO:0000256" key="2">
    <source>
        <dbReference type="ARBA" id="ARBA00007647"/>
    </source>
</evidence>
<dbReference type="GO" id="GO:0016020">
    <property type="term" value="C:membrane"/>
    <property type="evidence" value="ECO:0007669"/>
    <property type="project" value="UniProtKB-SubCell"/>
</dbReference>
<evidence type="ECO:0000313" key="10">
    <source>
        <dbReference type="Proteomes" id="UP001652661"/>
    </source>
</evidence>
<dbReference type="GeneID" id="108080049"/>
<keyword evidence="3 8" id="KW-0328">Glycosyltransferase</keyword>
<dbReference type="RefSeq" id="XP_017030120.1">
    <property type="nucleotide sequence ID" value="XM_017174631.3"/>
</dbReference>
<dbReference type="Proteomes" id="UP001652661">
    <property type="component" value="Chromosome X"/>
</dbReference>
<dbReference type="OrthoDB" id="7917939at2759"/>
<dbReference type="PANTHER" id="PTHR21461:SF83">
    <property type="entry name" value="GLYCOSYLTRANSFERASE FAMILY 92 PROTEIN"/>
    <property type="match status" value="1"/>
</dbReference>
<sequence length="580" mass="68072">MSTSYTRLFRILFVIIFLKLLFLLGLYFRSYDVSTRLQRRPVVVSQVDIFDEILLDRRKSPSWEQQLKWIREEMPSFPLEELKQREKHHQTVKCGPAPDLMNIDFHNTYWQKAVNQNLTYYLFGAYFDDRETVPEAPLVRLLTMVNQHLDKKFKYPQIYCQLWFEGKADPLIVNVTEHRVMWPFGHAPRRVYPTFLSCPLPGNSSLEEKVPQMVSLVGQKCDRARNLLRVVYEPAEEEVVKVKAQATGNGTNFSSSTESTSSSAEQPTKDPRFIVCVKAMDFPYKDKSWRLIEWLELMRLLGASKVWLYDAQMHPNMTRVLKDYPGFVEVRAMSLGRGEPHARPHFHHYTMAADGFNRILNEMIPYNDCFYRNMYKYDYVGVFDTDEVIMPLGNTTDWKQLVKLARHVPDYGGVTSPKCTEWVSFCFRNVYYPRYPERPKVYRNLSSSFYMLQHVERVREHCNRGAATKCLHDTRFAVGLHNHFTFFHTENAACGAKSVPIEFAQMQHYREPDTKSLLIDPIIDASIWRFQPQLQSRIEEKYRRLGFLPNEQQLADSMERRRRNDELQLKEAVGQQGGSG</sequence>
<evidence type="ECO:0000256" key="8">
    <source>
        <dbReference type="RuleBase" id="RU366017"/>
    </source>
</evidence>
<proteinExistence type="inferred from homology"/>
<evidence type="ECO:0000313" key="11">
    <source>
        <dbReference type="RefSeq" id="XP_017030120.1"/>
    </source>
</evidence>
<evidence type="ECO:0000256" key="7">
    <source>
        <dbReference type="ARBA" id="ARBA00023136"/>
    </source>
</evidence>
<feature type="region of interest" description="Disordered" evidence="9">
    <location>
        <begin position="248"/>
        <end position="267"/>
    </location>
</feature>
<accession>A0A6P4INS8</accession>
<comment type="similarity">
    <text evidence="2 8">Belongs to the glycosyltransferase 92 family.</text>
</comment>
<protein>
    <recommendedName>
        <fullName evidence="8">Glycosyltransferase family 92 protein</fullName>
        <ecNumber evidence="8">2.4.1.-</ecNumber>
    </recommendedName>
</protein>
<evidence type="ECO:0000256" key="3">
    <source>
        <dbReference type="ARBA" id="ARBA00022676"/>
    </source>
</evidence>
<evidence type="ECO:0000256" key="1">
    <source>
        <dbReference type="ARBA" id="ARBA00004167"/>
    </source>
</evidence>
<evidence type="ECO:0000256" key="9">
    <source>
        <dbReference type="SAM" id="MobiDB-lite"/>
    </source>
</evidence>
<dbReference type="AlphaFoldDB" id="A0A6P4INS8"/>
<dbReference type="GO" id="GO:0016757">
    <property type="term" value="F:glycosyltransferase activity"/>
    <property type="evidence" value="ECO:0007669"/>
    <property type="project" value="UniProtKB-UniRule"/>
</dbReference>
<dbReference type="GO" id="GO:0005737">
    <property type="term" value="C:cytoplasm"/>
    <property type="evidence" value="ECO:0007669"/>
    <property type="project" value="TreeGrafter"/>
</dbReference>
<organism evidence="10 11">
    <name type="scientific">Drosophila kikkawai</name>
    <name type="common">Fruit fly</name>
    <dbReference type="NCBI Taxonomy" id="30033"/>
    <lineage>
        <taxon>Eukaryota</taxon>
        <taxon>Metazoa</taxon>
        <taxon>Ecdysozoa</taxon>
        <taxon>Arthropoda</taxon>
        <taxon>Hexapoda</taxon>
        <taxon>Insecta</taxon>
        <taxon>Pterygota</taxon>
        <taxon>Neoptera</taxon>
        <taxon>Endopterygota</taxon>
        <taxon>Diptera</taxon>
        <taxon>Brachycera</taxon>
        <taxon>Muscomorpha</taxon>
        <taxon>Ephydroidea</taxon>
        <taxon>Drosophilidae</taxon>
        <taxon>Drosophila</taxon>
        <taxon>Sophophora</taxon>
    </lineage>
</organism>
<evidence type="ECO:0000256" key="6">
    <source>
        <dbReference type="ARBA" id="ARBA00022989"/>
    </source>
</evidence>
<keyword evidence="7 8" id="KW-0472">Membrane</keyword>
<keyword evidence="5 8" id="KW-0812">Transmembrane</keyword>